<dbReference type="GO" id="GO:0016757">
    <property type="term" value="F:glycosyltransferase activity"/>
    <property type="evidence" value="ECO:0007669"/>
    <property type="project" value="UniProtKB-KW"/>
</dbReference>
<feature type="domain" description="Phosphoribosyltransferase" evidence="3">
    <location>
        <begin position="6"/>
        <end position="150"/>
    </location>
</feature>
<sequence length="163" mass="18317">MADEREVLTWERFGSATRELTQMVLDSGFEPEIVLSITRGGLLPAGAIAYALDNKNIHIINVEFYTGVDQRLPEPVFLPPLPATTYLDGATVLIVDDVADTGETLKLVREFCDKHAVESRVAVLYEKSRSVIKCDYVWKRTDQWITFPWSALPPMTASTRVDN</sequence>
<accession>A0A4Q9KNB7</accession>
<dbReference type="Pfam" id="PF00156">
    <property type="entry name" value="Pribosyltran"/>
    <property type="match status" value="1"/>
</dbReference>
<evidence type="ECO:0000313" key="4">
    <source>
        <dbReference type="EMBL" id="TBT95480.1"/>
    </source>
</evidence>
<dbReference type="EMBL" id="SDMR01000004">
    <property type="protein sequence ID" value="TBT95480.1"/>
    <property type="molecule type" value="Genomic_DNA"/>
</dbReference>
<protein>
    <submittedName>
        <fullName evidence="4">Phosphoribosyltransferase</fullName>
    </submittedName>
</protein>
<dbReference type="AlphaFoldDB" id="A0A4Q9KNB7"/>
<keyword evidence="1 4" id="KW-0328">Glycosyltransferase</keyword>
<name>A0A4Q9KNB7_PROTD</name>
<dbReference type="CDD" id="cd06223">
    <property type="entry name" value="PRTases_typeI"/>
    <property type="match status" value="1"/>
</dbReference>
<keyword evidence="2 4" id="KW-0808">Transferase</keyword>
<evidence type="ECO:0000313" key="5">
    <source>
        <dbReference type="Proteomes" id="UP000291933"/>
    </source>
</evidence>
<dbReference type="OrthoDB" id="307631at2"/>
<dbReference type="InterPro" id="IPR000836">
    <property type="entry name" value="PRTase_dom"/>
</dbReference>
<evidence type="ECO:0000256" key="1">
    <source>
        <dbReference type="ARBA" id="ARBA00022676"/>
    </source>
</evidence>
<dbReference type="RefSeq" id="WP_131171473.1">
    <property type="nucleotide sequence ID" value="NZ_FXTL01000004.1"/>
</dbReference>
<dbReference type="SUPFAM" id="SSF53271">
    <property type="entry name" value="PRTase-like"/>
    <property type="match status" value="1"/>
</dbReference>
<dbReference type="PANTHER" id="PTHR43363">
    <property type="entry name" value="HYPOXANTHINE PHOSPHORIBOSYLTRANSFERASE"/>
    <property type="match status" value="1"/>
</dbReference>
<proteinExistence type="predicted"/>
<reference evidence="4 5" key="1">
    <citation type="submission" date="2019-01" db="EMBL/GenBank/DDBJ databases">
        <title>Lactibacter flavus gen. nov., sp. nov., a novel bacterium of the family Propionibacteriaceae isolated from raw milk and dairy products.</title>
        <authorList>
            <person name="Huptas C."/>
            <person name="Wenning M."/>
            <person name="Breitenwieser F."/>
            <person name="Doll E."/>
            <person name="Von Neubeck M."/>
            <person name="Busse H.-J."/>
            <person name="Scherer S."/>
        </authorList>
    </citation>
    <scope>NUCLEOTIDE SEQUENCE [LARGE SCALE GENOMIC DNA]</scope>
    <source>
        <strain evidence="5">DSM 22130 / JCM 15804 / WR061</strain>
    </source>
</reference>
<comment type="caution">
    <text evidence="4">The sequence shown here is derived from an EMBL/GenBank/DDBJ whole genome shotgun (WGS) entry which is preliminary data.</text>
</comment>
<organism evidence="4 5">
    <name type="scientific">Propioniciclava tarda</name>
    <dbReference type="NCBI Taxonomy" id="433330"/>
    <lineage>
        <taxon>Bacteria</taxon>
        <taxon>Bacillati</taxon>
        <taxon>Actinomycetota</taxon>
        <taxon>Actinomycetes</taxon>
        <taxon>Propionibacteriales</taxon>
        <taxon>Propionibacteriaceae</taxon>
        <taxon>Propioniciclava</taxon>
    </lineage>
</organism>
<evidence type="ECO:0000259" key="3">
    <source>
        <dbReference type="Pfam" id="PF00156"/>
    </source>
</evidence>
<gene>
    <name evidence="4" type="ORF">ET996_05130</name>
</gene>
<evidence type="ECO:0000256" key="2">
    <source>
        <dbReference type="ARBA" id="ARBA00022679"/>
    </source>
</evidence>
<dbReference type="Gene3D" id="3.40.50.2020">
    <property type="match status" value="1"/>
</dbReference>
<dbReference type="Proteomes" id="UP000291933">
    <property type="component" value="Unassembled WGS sequence"/>
</dbReference>
<keyword evidence="5" id="KW-1185">Reference proteome</keyword>
<dbReference type="InterPro" id="IPR029057">
    <property type="entry name" value="PRTase-like"/>
</dbReference>
<dbReference type="PANTHER" id="PTHR43363:SF1">
    <property type="entry name" value="HYPOXANTHINE-GUANINE PHOSPHORIBOSYLTRANSFERASE"/>
    <property type="match status" value="1"/>
</dbReference>